<accession>C0GG06</accession>
<dbReference type="EMBL" id="ACJM01000006">
    <property type="protein sequence ID" value="EEG77695.1"/>
    <property type="molecule type" value="Genomic_DNA"/>
</dbReference>
<evidence type="ECO:0000313" key="3">
    <source>
        <dbReference type="Proteomes" id="UP000006443"/>
    </source>
</evidence>
<reference evidence="2 3" key="1">
    <citation type="submission" date="2009-02" db="EMBL/GenBank/DDBJ databases">
        <title>Sequencing of the draft genome and assembly of Dethiobacter alkaliphilus AHT 1.</title>
        <authorList>
            <consortium name="US DOE Joint Genome Institute (JGI-PGF)"/>
            <person name="Lucas S."/>
            <person name="Copeland A."/>
            <person name="Lapidus A."/>
            <person name="Glavina del Rio T."/>
            <person name="Dalin E."/>
            <person name="Tice H."/>
            <person name="Bruce D."/>
            <person name="Goodwin L."/>
            <person name="Pitluck S."/>
            <person name="Larimer F."/>
            <person name="Land M.L."/>
            <person name="Hauser L."/>
            <person name="Muyzer G."/>
        </authorList>
    </citation>
    <scope>NUCLEOTIDE SEQUENCE [LARGE SCALE GENOMIC DNA]</scope>
    <source>
        <strain evidence="2 3">AHT 1</strain>
    </source>
</reference>
<dbReference type="STRING" id="555088.DealDRAFT_1415"/>
<sequence>MSWYFLDTSALFKRYINEPGSEGLNLLFGSDNVLTISSLTICEITANLRRLVDVDYIISEDEFIRLKEIFLGEIGAQLYDIIPFDKDILFSSLDICAQQFITPVDSIQLASALTMENPPTFVCCDKKLLHLAQHYGLQTLNPMDTAAEDLDA</sequence>
<evidence type="ECO:0000259" key="1">
    <source>
        <dbReference type="Pfam" id="PF01850"/>
    </source>
</evidence>
<dbReference type="InterPro" id="IPR002716">
    <property type="entry name" value="PIN_dom"/>
</dbReference>
<dbReference type="RefSeq" id="WP_008516146.1">
    <property type="nucleotide sequence ID" value="NZ_ACJM01000006.1"/>
</dbReference>
<comment type="caution">
    <text evidence="2">The sequence shown here is derived from an EMBL/GenBank/DDBJ whole genome shotgun (WGS) entry which is preliminary data.</text>
</comment>
<organism evidence="2 3">
    <name type="scientific">Dethiobacter alkaliphilus AHT 1</name>
    <dbReference type="NCBI Taxonomy" id="555088"/>
    <lineage>
        <taxon>Bacteria</taxon>
        <taxon>Bacillati</taxon>
        <taxon>Bacillota</taxon>
        <taxon>Dethiobacteria</taxon>
        <taxon>Dethiobacterales</taxon>
        <taxon>Dethiobacteraceae</taxon>
        <taxon>Dethiobacter</taxon>
    </lineage>
</organism>
<proteinExistence type="predicted"/>
<gene>
    <name evidence="2" type="ORF">DealDRAFT_1415</name>
</gene>
<dbReference type="CDD" id="cd09874">
    <property type="entry name" value="PIN_MT3492-like"/>
    <property type="match status" value="1"/>
</dbReference>
<dbReference type="AlphaFoldDB" id="C0GG06"/>
<evidence type="ECO:0000313" key="2">
    <source>
        <dbReference type="EMBL" id="EEG77695.1"/>
    </source>
</evidence>
<protein>
    <submittedName>
        <fullName evidence="2">PilT protein domain protein</fullName>
    </submittedName>
</protein>
<dbReference type="eggNOG" id="COG4113">
    <property type="taxonomic scope" value="Bacteria"/>
</dbReference>
<dbReference type="InterPro" id="IPR029060">
    <property type="entry name" value="PIN-like_dom_sf"/>
</dbReference>
<feature type="domain" description="PIN" evidence="1">
    <location>
        <begin position="4"/>
        <end position="115"/>
    </location>
</feature>
<name>C0GG06_DETAL</name>
<dbReference type="Gene3D" id="3.40.50.1010">
    <property type="entry name" value="5'-nuclease"/>
    <property type="match status" value="1"/>
</dbReference>
<dbReference type="Pfam" id="PF01850">
    <property type="entry name" value="PIN"/>
    <property type="match status" value="1"/>
</dbReference>
<dbReference type="Proteomes" id="UP000006443">
    <property type="component" value="Unassembled WGS sequence"/>
</dbReference>
<keyword evidence="3" id="KW-1185">Reference proteome</keyword>
<dbReference type="SUPFAM" id="SSF88723">
    <property type="entry name" value="PIN domain-like"/>
    <property type="match status" value="1"/>
</dbReference>